<dbReference type="RefSeq" id="XP_003852985.1">
    <property type="nucleotide sequence ID" value="XM_003852937.1"/>
</dbReference>
<evidence type="ECO:0000256" key="1">
    <source>
        <dbReference type="SAM" id="MobiDB-lite"/>
    </source>
</evidence>
<name>F9XA63_ZYMTI</name>
<feature type="domain" description="DNA2/NAM7 helicase-like C-terminal" evidence="2">
    <location>
        <begin position="132"/>
        <end position="337"/>
    </location>
</feature>
<dbReference type="InterPro" id="IPR027417">
    <property type="entry name" value="P-loop_NTPase"/>
</dbReference>
<dbReference type="GeneID" id="13397306"/>
<dbReference type="HOGENOM" id="CLU_507359_0_0_1"/>
<proteinExistence type="predicted"/>
<feature type="compositionally biased region" description="Polar residues" evidence="1">
    <location>
        <begin position="400"/>
        <end position="411"/>
    </location>
</feature>
<dbReference type="AlphaFoldDB" id="F9XA63"/>
<dbReference type="eggNOG" id="ENOG502SYK1">
    <property type="taxonomic scope" value="Eukaryota"/>
</dbReference>
<evidence type="ECO:0000313" key="4">
    <source>
        <dbReference type="Proteomes" id="UP000008062"/>
    </source>
</evidence>
<dbReference type="Pfam" id="PF13087">
    <property type="entry name" value="AAA_12"/>
    <property type="match status" value="1"/>
</dbReference>
<protein>
    <recommendedName>
        <fullName evidence="2">DNA2/NAM7 helicase-like C-terminal domain-containing protein</fullName>
    </recommendedName>
</protein>
<dbReference type="PANTHER" id="PTHR10887">
    <property type="entry name" value="DNA2/NAM7 HELICASE FAMILY"/>
    <property type="match status" value="1"/>
</dbReference>
<keyword evidence="4" id="KW-1185">Reference proteome</keyword>
<dbReference type="Gene3D" id="3.40.50.300">
    <property type="entry name" value="P-loop containing nucleotide triphosphate hydrolases"/>
    <property type="match status" value="1"/>
</dbReference>
<evidence type="ECO:0000313" key="3">
    <source>
        <dbReference type="EMBL" id="EGP87961.1"/>
    </source>
</evidence>
<dbReference type="InterPro" id="IPR045055">
    <property type="entry name" value="DNA2/NAM7-like"/>
</dbReference>
<sequence>MLYEHHSRFHHSFLPLASGQSQAPMEPRDVPQMLVSASCAYSFISNLNWACNKTRLNAKLWTSCVPTSSEEATLSCPPHRVYQGQLGRANRHDLSLYGDIKQLKITALSAVHSCDGNSPAFNEFGPQYRFGLFARLIRAGLKRWDPEFQSRMHPACFKLPNIWFYGGSVSSLPPNHASFELPAAYVAGLCELRHLGPNDKALTETQKRMPLITLKGDSCVKAKMVSSKGNFLTASYIFNTIIPMLKNIKKMVTLITPYKMQHTLYKSMMFKECMANGRTDDEYPRFATFDSSIGREAPFVIVDMVIHGLAPRDVGFLKEDDRACIMITRGKVATIFVMAEKGEDRHPWPELPPNDDSDADGQSNVETGWGDSSSDPAVDSSWDAPTVAAADDQFKVDSFTPDTTDQTTNKPETFKEGASAPEARTNRIKFSIDGVWRTENAITFAVNWLNSEDTACEGEIPIGFNYLDAPRSIWQDVEAALVRLHEKQDRKDPNGVDARDPHTIDLSESQKAEVFREIAVMRLKIAALRRCKGRGEA</sequence>
<reference evidence="3 4" key="1">
    <citation type="journal article" date="2011" name="PLoS Genet.">
        <title>Finished genome of the fungal wheat pathogen Mycosphaerella graminicola reveals dispensome structure, chromosome plasticity, and stealth pathogenesis.</title>
        <authorList>
            <person name="Goodwin S.B."/>
            <person name="Ben M'barek S."/>
            <person name="Dhillon B."/>
            <person name="Wittenberg A.H.J."/>
            <person name="Crane C.F."/>
            <person name="Hane J.K."/>
            <person name="Foster A.J."/>
            <person name="Van der Lee T.A.J."/>
            <person name="Grimwood J."/>
            <person name="Aerts A."/>
            <person name="Antoniw J."/>
            <person name="Bailey A."/>
            <person name="Bluhm B."/>
            <person name="Bowler J."/>
            <person name="Bristow J."/>
            <person name="van der Burgt A."/>
            <person name="Canto-Canche B."/>
            <person name="Churchill A.C.L."/>
            <person name="Conde-Ferraez L."/>
            <person name="Cools H.J."/>
            <person name="Coutinho P.M."/>
            <person name="Csukai M."/>
            <person name="Dehal P."/>
            <person name="De Wit P."/>
            <person name="Donzelli B."/>
            <person name="van de Geest H.C."/>
            <person name="van Ham R.C.H.J."/>
            <person name="Hammond-Kosack K.E."/>
            <person name="Henrissat B."/>
            <person name="Kilian A."/>
            <person name="Kobayashi A.K."/>
            <person name="Koopmann E."/>
            <person name="Kourmpetis Y."/>
            <person name="Kuzniar A."/>
            <person name="Lindquist E."/>
            <person name="Lombard V."/>
            <person name="Maliepaard C."/>
            <person name="Martins N."/>
            <person name="Mehrabi R."/>
            <person name="Nap J.P.H."/>
            <person name="Ponomarenko A."/>
            <person name="Rudd J.J."/>
            <person name="Salamov A."/>
            <person name="Schmutz J."/>
            <person name="Schouten H.J."/>
            <person name="Shapiro H."/>
            <person name="Stergiopoulos I."/>
            <person name="Torriani S.F.F."/>
            <person name="Tu H."/>
            <person name="de Vries R.P."/>
            <person name="Waalwijk C."/>
            <person name="Ware S.B."/>
            <person name="Wiebenga A."/>
            <person name="Zwiers L.-H."/>
            <person name="Oliver R.P."/>
            <person name="Grigoriev I.V."/>
            <person name="Kema G.H.J."/>
        </authorList>
    </citation>
    <scope>NUCLEOTIDE SEQUENCE [LARGE SCALE GENOMIC DNA]</scope>
    <source>
        <strain evidence="4">CBS 115943 / IPO323</strain>
    </source>
</reference>
<organism evidence="3 4">
    <name type="scientific">Zymoseptoria tritici (strain CBS 115943 / IPO323)</name>
    <name type="common">Speckled leaf blotch fungus</name>
    <name type="synonym">Septoria tritici</name>
    <dbReference type="NCBI Taxonomy" id="336722"/>
    <lineage>
        <taxon>Eukaryota</taxon>
        <taxon>Fungi</taxon>
        <taxon>Dikarya</taxon>
        <taxon>Ascomycota</taxon>
        <taxon>Pezizomycotina</taxon>
        <taxon>Dothideomycetes</taxon>
        <taxon>Dothideomycetidae</taxon>
        <taxon>Mycosphaerellales</taxon>
        <taxon>Mycosphaerellaceae</taxon>
        <taxon>Zymoseptoria</taxon>
    </lineage>
</organism>
<accession>F9XA63</accession>
<gene>
    <name evidence="3" type="ORF">MYCGRDRAFT_92551</name>
</gene>
<feature type="compositionally biased region" description="Polar residues" evidence="1">
    <location>
        <begin position="360"/>
        <end position="375"/>
    </location>
</feature>
<dbReference type="OrthoDB" id="3647587at2759"/>
<dbReference type="PANTHER" id="PTHR10887:SF495">
    <property type="entry name" value="HELICASE SENATAXIN ISOFORM X1-RELATED"/>
    <property type="match status" value="1"/>
</dbReference>
<dbReference type="EMBL" id="CM001199">
    <property type="protein sequence ID" value="EGP87961.1"/>
    <property type="molecule type" value="Genomic_DNA"/>
</dbReference>
<evidence type="ECO:0000259" key="2">
    <source>
        <dbReference type="Pfam" id="PF13087"/>
    </source>
</evidence>
<dbReference type="KEGG" id="ztr:MYCGRDRAFT_92551"/>
<dbReference type="InParanoid" id="F9XA63"/>
<dbReference type="InterPro" id="IPR041679">
    <property type="entry name" value="DNA2/NAM7-like_C"/>
</dbReference>
<dbReference type="Proteomes" id="UP000008062">
    <property type="component" value="Chromosome 4"/>
</dbReference>
<feature type="region of interest" description="Disordered" evidence="1">
    <location>
        <begin position="343"/>
        <end position="422"/>
    </location>
</feature>
<dbReference type="STRING" id="336722.F9XA63"/>